<feature type="domain" description="HAMP" evidence="8">
    <location>
        <begin position="276"/>
        <end position="319"/>
    </location>
</feature>
<protein>
    <submittedName>
        <fullName evidence="9">Methyl-accepting chemotaxis protein</fullName>
    </submittedName>
</protein>
<dbReference type="GO" id="GO:0016020">
    <property type="term" value="C:membrane"/>
    <property type="evidence" value="ECO:0007669"/>
    <property type="project" value="InterPro"/>
</dbReference>
<keyword evidence="1 3" id="KW-0807">Transducer</keyword>
<feature type="compositionally biased region" description="Low complexity" evidence="5">
    <location>
        <begin position="560"/>
        <end position="570"/>
    </location>
</feature>
<dbReference type="SMART" id="SM00283">
    <property type="entry name" value="MA"/>
    <property type="match status" value="1"/>
</dbReference>
<evidence type="ECO:0000259" key="7">
    <source>
        <dbReference type="PROSITE" id="PS50111"/>
    </source>
</evidence>
<feature type="domain" description="Methyl-accepting transducer" evidence="7">
    <location>
        <begin position="338"/>
        <end position="576"/>
    </location>
</feature>
<evidence type="ECO:0000256" key="4">
    <source>
        <dbReference type="SAM" id="Coils"/>
    </source>
</evidence>
<comment type="caution">
    <text evidence="9">The sequence shown here is derived from an EMBL/GenBank/DDBJ whole genome shotgun (WGS) entry which is preliminary data.</text>
</comment>
<keyword evidence="10" id="KW-1185">Reference proteome</keyword>
<dbReference type="EMBL" id="JAHQXF010000001">
    <property type="protein sequence ID" value="MBV0922852.1"/>
    <property type="molecule type" value="Genomic_DNA"/>
</dbReference>
<evidence type="ECO:0000256" key="5">
    <source>
        <dbReference type="SAM" id="MobiDB-lite"/>
    </source>
</evidence>
<evidence type="ECO:0000313" key="10">
    <source>
        <dbReference type="Proteomes" id="UP000766550"/>
    </source>
</evidence>
<dbReference type="InterPro" id="IPR004089">
    <property type="entry name" value="MCPsignal_dom"/>
</dbReference>
<dbReference type="PRINTS" id="PR00260">
    <property type="entry name" value="CHEMTRNSDUCR"/>
</dbReference>
<feature type="transmembrane region" description="Helical" evidence="6">
    <location>
        <begin position="185"/>
        <end position="207"/>
    </location>
</feature>
<keyword evidence="6" id="KW-0812">Transmembrane</keyword>
<proteinExistence type="inferred from homology"/>
<comment type="similarity">
    <text evidence="2">Belongs to the methyl-accepting chemotaxis (MCP) protein family.</text>
</comment>
<dbReference type="GO" id="GO:0004888">
    <property type="term" value="F:transmembrane signaling receptor activity"/>
    <property type="evidence" value="ECO:0007669"/>
    <property type="project" value="InterPro"/>
</dbReference>
<dbReference type="PROSITE" id="PS50111">
    <property type="entry name" value="CHEMOTAXIS_TRANSDUC_2"/>
    <property type="match status" value="1"/>
</dbReference>
<dbReference type="AlphaFoldDB" id="A0A8J7Y2J7"/>
<feature type="region of interest" description="Disordered" evidence="5">
    <location>
        <begin position="332"/>
        <end position="351"/>
    </location>
</feature>
<dbReference type="Gene3D" id="1.10.287.950">
    <property type="entry name" value="Methyl-accepting chemotaxis protein"/>
    <property type="match status" value="1"/>
</dbReference>
<dbReference type="GO" id="GO:0006935">
    <property type="term" value="P:chemotaxis"/>
    <property type="evidence" value="ECO:0007669"/>
    <property type="project" value="InterPro"/>
</dbReference>
<feature type="coiled-coil region" evidence="4">
    <location>
        <begin position="213"/>
        <end position="271"/>
    </location>
</feature>
<dbReference type="SUPFAM" id="SSF58104">
    <property type="entry name" value="Methyl-accepting chemotaxis protein (MCP) signaling domain"/>
    <property type="match status" value="1"/>
</dbReference>
<keyword evidence="6" id="KW-1133">Transmembrane helix</keyword>
<dbReference type="GO" id="GO:0007165">
    <property type="term" value="P:signal transduction"/>
    <property type="evidence" value="ECO:0007669"/>
    <property type="project" value="UniProtKB-KW"/>
</dbReference>
<evidence type="ECO:0000259" key="8">
    <source>
        <dbReference type="PROSITE" id="PS50885"/>
    </source>
</evidence>
<evidence type="ECO:0000256" key="1">
    <source>
        <dbReference type="ARBA" id="ARBA00023224"/>
    </source>
</evidence>
<reference evidence="9 10" key="1">
    <citation type="submission" date="2021-06" db="EMBL/GenBank/DDBJ databases">
        <title>New haloarchaea isolates fom saline soil.</title>
        <authorList>
            <person name="Duran-Viseras A."/>
            <person name="Sanchez-Porro C.S."/>
            <person name="Ventosa A."/>
        </authorList>
    </citation>
    <scope>NUCLEOTIDE SEQUENCE [LARGE SCALE GENOMIC DNA]</scope>
    <source>
        <strain evidence="9 10">JCM 183640</strain>
    </source>
</reference>
<feature type="region of interest" description="Disordered" evidence="5">
    <location>
        <begin position="547"/>
        <end position="612"/>
    </location>
</feature>
<feature type="transmembrane region" description="Helical" evidence="6">
    <location>
        <begin position="46"/>
        <end position="63"/>
    </location>
</feature>
<organism evidence="9 10">
    <name type="scientific">Haloarcula limicola</name>
    <dbReference type="NCBI Taxonomy" id="1429915"/>
    <lineage>
        <taxon>Archaea</taxon>
        <taxon>Methanobacteriati</taxon>
        <taxon>Methanobacteriota</taxon>
        <taxon>Stenosarchaea group</taxon>
        <taxon>Halobacteria</taxon>
        <taxon>Halobacteriales</taxon>
        <taxon>Haloarculaceae</taxon>
        <taxon>Haloarcula</taxon>
    </lineage>
</organism>
<dbReference type="InterPro" id="IPR003660">
    <property type="entry name" value="HAMP_dom"/>
</dbReference>
<accession>A0A8J7Y2J7</accession>
<keyword evidence="4" id="KW-0175">Coiled coil</keyword>
<dbReference type="Proteomes" id="UP000766550">
    <property type="component" value="Unassembled WGS sequence"/>
</dbReference>
<evidence type="ECO:0000313" key="9">
    <source>
        <dbReference type="EMBL" id="MBV0922852.1"/>
    </source>
</evidence>
<evidence type="ECO:0000256" key="3">
    <source>
        <dbReference type="PROSITE-ProRule" id="PRU00284"/>
    </source>
</evidence>
<dbReference type="SMART" id="SM00304">
    <property type="entry name" value="HAMP"/>
    <property type="match status" value="1"/>
</dbReference>
<dbReference type="RefSeq" id="WP_162316024.1">
    <property type="nucleotide sequence ID" value="NZ_JAHQXF010000001.1"/>
</dbReference>
<dbReference type="OrthoDB" id="8523at2157"/>
<feature type="transmembrane region" description="Helical" evidence="6">
    <location>
        <begin position="149"/>
        <end position="169"/>
    </location>
</feature>
<dbReference type="PANTHER" id="PTHR32089">
    <property type="entry name" value="METHYL-ACCEPTING CHEMOTAXIS PROTEIN MCPB"/>
    <property type="match status" value="1"/>
</dbReference>
<evidence type="ECO:0000256" key="6">
    <source>
        <dbReference type="SAM" id="Phobius"/>
    </source>
</evidence>
<feature type="transmembrane region" description="Helical" evidence="6">
    <location>
        <begin position="115"/>
        <end position="143"/>
    </location>
</feature>
<dbReference type="Pfam" id="PF00015">
    <property type="entry name" value="MCPsignal"/>
    <property type="match status" value="1"/>
</dbReference>
<dbReference type="CDD" id="cd11386">
    <property type="entry name" value="MCP_signal"/>
    <property type="match status" value="1"/>
</dbReference>
<feature type="transmembrane region" description="Helical" evidence="6">
    <location>
        <begin position="83"/>
        <end position="103"/>
    </location>
</feature>
<gene>
    <name evidence="9" type="ORF">KTS45_01440</name>
</gene>
<feature type="region of interest" description="Disordered" evidence="5">
    <location>
        <begin position="630"/>
        <end position="650"/>
    </location>
</feature>
<feature type="coiled-coil region" evidence="4">
    <location>
        <begin position="481"/>
        <end position="508"/>
    </location>
</feature>
<dbReference type="PANTHER" id="PTHR32089:SF112">
    <property type="entry name" value="LYSOZYME-LIKE PROTEIN-RELATED"/>
    <property type="match status" value="1"/>
</dbReference>
<feature type="compositionally biased region" description="Low complexity" evidence="5">
    <location>
        <begin position="588"/>
        <end position="605"/>
    </location>
</feature>
<evidence type="ECO:0000256" key="2">
    <source>
        <dbReference type="ARBA" id="ARBA00029447"/>
    </source>
</evidence>
<dbReference type="CDD" id="cd06225">
    <property type="entry name" value="HAMP"/>
    <property type="match status" value="1"/>
</dbReference>
<sequence length="650" mass="70027">MSETASPGSDRLGTERLAQKIREFVRYIPAGDTIPDETWQRRHRNILLVVLAHVPFLLLLGLYDGTESLVTGATIPEVPVTTLAFELGIVATLVGLAALPRFGRRVRTALASTSLLSCSVVLVHLSGGFIEAHFHFFVGMAVIAVYEDWVPFALGIAYVVLGHGVFGMINPERVYNHPAAIEHPWVWGLVHGVFVLGLAAALMTHWYSTERSREETEQKLREVRAKTEEVENLEAKREEIAAEKAEAEELKAEAEARQAEVEDLVTHLEAKADAYSDGMAKAADGDLTVRLDPDSESEAMTQIGASFNEMLDETASAMREIQSFAETVKTASEEADAGTAEARTASEEVGRSIQEISDGTADQRERLERVSGEMTELSATVEEVAASAETVAQRSRETTEIAEDGERTATDAIADARDVQAAIDATVDDVETLDEQMAEIGEIIELISDIAEQTNMLALNANIEAARAGDGGGGDGFAVVADEVKQLAEETRDSATEIERRIEQTQSQTTATVERARAAERDMAESVEAVEDVVDAFERVAENADDTDGGIQEIRDTTEEQAASTEEAASMVEEVTDSSRSTAREAETASAAAEEQAASMSQVSANVESLSDQADRLRSLLATFEVGTGSQMRSAGGDRATVLEDGGQPE</sequence>
<dbReference type="PROSITE" id="PS50885">
    <property type="entry name" value="HAMP"/>
    <property type="match status" value="1"/>
</dbReference>
<keyword evidence="6" id="KW-0472">Membrane</keyword>
<dbReference type="InterPro" id="IPR004090">
    <property type="entry name" value="Chemotax_Me-accpt_rcpt"/>
</dbReference>
<name>A0A8J7Y2J7_9EURY</name>